<dbReference type="GO" id="GO:0006750">
    <property type="term" value="P:glutathione biosynthetic process"/>
    <property type="evidence" value="ECO:0007669"/>
    <property type="project" value="UniProtKB-KW"/>
</dbReference>
<dbReference type="RefSeq" id="WP_185120867.1">
    <property type="nucleotide sequence ID" value="NZ_JACJVQ010000013.1"/>
</dbReference>
<feature type="active site" description="Nucleophile" evidence="4">
    <location>
        <position position="328"/>
    </location>
</feature>
<evidence type="ECO:0000256" key="2">
    <source>
        <dbReference type="ARBA" id="ARBA00001089"/>
    </source>
</evidence>
<comment type="similarity">
    <text evidence="6">Belongs to the gamma-glutamyltransferase family.</text>
</comment>
<evidence type="ECO:0000313" key="8">
    <source>
        <dbReference type="Proteomes" id="UP000535838"/>
    </source>
</evidence>
<dbReference type="InterPro" id="IPR052896">
    <property type="entry name" value="GGT-like_enzyme"/>
</dbReference>
<keyword evidence="6" id="KW-0865">Zymogen</keyword>
<evidence type="ECO:0000256" key="5">
    <source>
        <dbReference type="PIRSR" id="PIRSR600101-2"/>
    </source>
</evidence>
<dbReference type="InterPro" id="IPR029055">
    <property type="entry name" value="Ntn_hydrolases_N"/>
</dbReference>
<dbReference type="Gene3D" id="1.10.246.130">
    <property type="match status" value="1"/>
</dbReference>
<keyword evidence="6" id="KW-0317">Glutathione biosynthesis</keyword>
<dbReference type="InterPro" id="IPR043137">
    <property type="entry name" value="GGT_ssub_C"/>
</dbReference>
<keyword evidence="6" id="KW-0378">Hydrolase</keyword>
<dbReference type="GO" id="GO:0006751">
    <property type="term" value="P:glutathione catabolic process"/>
    <property type="evidence" value="ECO:0007669"/>
    <property type="project" value="UniProtKB-UniRule"/>
</dbReference>
<dbReference type="EC" id="2.3.2.2" evidence="6"/>
<dbReference type="GO" id="GO:0103068">
    <property type="term" value="F:leukotriene C4 gamma-glutamyl transferase activity"/>
    <property type="evidence" value="ECO:0007669"/>
    <property type="project" value="UniProtKB-EC"/>
</dbReference>
<feature type="binding site" evidence="5">
    <location>
        <position position="411"/>
    </location>
    <ligand>
        <name>L-glutamate</name>
        <dbReference type="ChEBI" id="CHEBI:29985"/>
    </ligand>
</feature>
<comment type="catalytic activity">
    <reaction evidence="3 6">
        <text>an N-terminal (5-L-glutamyl)-[peptide] + an alpha-amino acid = 5-L-glutamyl amino acid + an N-terminal L-alpha-aminoacyl-[peptide]</text>
        <dbReference type="Rhea" id="RHEA:23904"/>
        <dbReference type="Rhea" id="RHEA-COMP:9780"/>
        <dbReference type="Rhea" id="RHEA-COMP:9795"/>
        <dbReference type="ChEBI" id="CHEBI:77644"/>
        <dbReference type="ChEBI" id="CHEBI:78597"/>
        <dbReference type="ChEBI" id="CHEBI:78599"/>
        <dbReference type="ChEBI" id="CHEBI:78608"/>
        <dbReference type="EC" id="2.3.2.2"/>
    </reaction>
</comment>
<evidence type="ECO:0000256" key="6">
    <source>
        <dbReference type="RuleBase" id="RU368036"/>
    </source>
</evidence>
<dbReference type="EC" id="3.4.19.13" evidence="6"/>
<comment type="catalytic activity">
    <reaction evidence="2 6">
        <text>glutathione + H2O = L-cysteinylglycine + L-glutamate</text>
        <dbReference type="Rhea" id="RHEA:28807"/>
        <dbReference type="ChEBI" id="CHEBI:15377"/>
        <dbReference type="ChEBI" id="CHEBI:29985"/>
        <dbReference type="ChEBI" id="CHEBI:57925"/>
        <dbReference type="ChEBI" id="CHEBI:61694"/>
        <dbReference type="EC" id="3.4.19.13"/>
    </reaction>
</comment>
<evidence type="ECO:0000256" key="1">
    <source>
        <dbReference type="ARBA" id="ARBA00001049"/>
    </source>
</evidence>
<gene>
    <name evidence="7" type="primary">ggt</name>
    <name evidence="7" type="ORF">H7B67_15430</name>
</gene>
<dbReference type="PRINTS" id="PR01210">
    <property type="entry name" value="GGTRANSPTASE"/>
</dbReference>
<protein>
    <recommendedName>
        <fullName evidence="6">Glutathione hydrolase proenzyme</fullName>
        <ecNumber evidence="6">2.3.2.2</ecNumber>
        <ecNumber evidence="6">3.4.19.13</ecNumber>
    </recommendedName>
    <component>
        <recommendedName>
            <fullName evidence="6">Glutathione hydrolase large chain</fullName>
        </recommendedName>
    </component>
    <component>
        <recommendedName>
            <fullName evidence="6">Glutathione hydrolase small chain</fullName>
        </recommendedName>
    </component>
</protein>
<dbReference type="UniPathway" id="UPA00204"/>
<comment type="PTM">
    <text evidence="6">Cleaved by autocatalysis into a large and a small subunit.</text>
</comment>
<accession>A0A841T099</accession>
<dbReference type="SUPFAM" id="SSF56235">
    <property type="entry name" value="N-terminal nucleophile aminohydrolases (Ntn hydrolases)"/>
    <property type="match status" value="1"/>
</dbReference>
<comment type="subunit">
    <text evidence="6">This enzyme consists of two polypeptide chains, which are synthesized in precursor form from a single polypeptide.</text>
</comment>
<comment type="caution">
    <text evidence="7">The sequence shown here is derived from an EMBL/GenBank/DDBJ whole genome shotgun (WGS) entry which is preliminary data.</text>
</comment>
<comment type="pathway">
    <text evidence="6">Sulfur metabolism; glutathione metabolism.</text>
</comment>
<dbReference type="GO" id="GO:0036374">
    <property type="term" value="F:glutathione hydrolase activity"/>
    <property type="evidence" value="ECO:0007669"/>
    <property type="project" value="UniProtKB-UniRule"/>
</dbReference>
<dbReference type="PANTHER" id="PTHR43881:SF1">
    <property type="entry name" value="GAMMA-GLUTAMYLTRANSPEPTIDASE (AFU_ORTHOLOGUE AFUA_4G13580)"/>
    <property type="match status" value="1"/>
</dbReference>
<comment type="catalytic activity">
    <reaction evidence="1 6">
        <text>an S-substituted glutathione + H2O = an S-substituted L-cysteinylglycine + L-glutamate</text>
        <dbReference type="Rhea" id="RHEA:59468"/>
        <dbReference type="ChEBI" id="CHEBI:15377"/>
        <dbReference type="ChEBI" id="CHEBI:29985"/>
        <dbReference type="ChEBI" id="CHEBI:90779"/>
        <dbReference type="ChEBI" id="CHEBI:143103"/>
        <dbReference type="EC" id="3.4.19.13"/>
    </reaction>
</comment>
<evidence type="ECO:0000313" key="7">
    <source>
        <dbReference type="EMBL" id="MBB6635510.1"/>
    </source>
</evidence>
<keyword evidence="8" id="KW-1185">Reference proteome</keyword>
<sequence>MVVSPHHLATAAGARILLKGGNAFDAAVAVSACLAVVYPHMTGLGGDSFWLMHHASEGVSAYNASGRAGRLAARDWFKEPEIPKRGPASAVTVPGMADGWDAVLKRYGKLTFADVLEPAIDYAKNGFPLSPDQHENSMAKFEVLREQPITSEIYLPGGRVPQAGSRFYQRNLGISLELIARQGKDAFYRGEIAQEIARFLGESGGLLTLEDFAAHAGHWAEPVTGSYRGYDLYQVPPNSQGFAGIMAAQILENFDLKNIPHGSYDYYHLLIESLKLSFRDRDRYLTDPEYADVPLAKLLSKEYAAELAGLIDRKRTSSVSTSPVGSDTAYAAVVDGDGNAVSFIQSLYFEFGSAVTAGETGILLQNRGSFFSLDPSHVNRLEPGKRTFHTLMPAMAMRDDKPYLLYGTQGGEGQPQTQTALLTRVVDYGMDPQEAVSAPRWVWGRTWGEQTQELKLEARVDEQVASALRNAGHAVRIVGEYDGIVGHAHAIRIEENGIRSGGTDPRCDGAAIGW</sequence>
<evidence type="ECO:0000256" key="4">
    <source>
        <dbReference type="PIRSR" id="PIRSR600101-1"/>
    </source>
</evidence>
<dbReference type="InterPro" id="IPR043138">
    <property type="entry name" value="GGT_lsub"/>
</dbReference>
<dbReference type="NCBIfam" id="TIGR00066">
    <property type="entry name" value="g_glut_trans"/>
    <property type="match status" value="1"/>
</dbReference>
<dbReference type="InterPro" id="IPR000101">
    <property type="entry name" value="GGT_peptidase"/>
</dbReference>
<dbReference type="AlphaFoldDB" id="A0A841T099"/>
<keyword evidence="6 7" id="KW-0012">Acyltransferase</keyword>
<reference evidence="7 8" key="1">
    <citation type="submission" date="2020-08" db="EMBL/GenBank/DDBJ databases">
        <title>Cohnella phylogeny.</title>
        <authorList>
            <person name="Dunlap C."/>
        </authorList>
    </citation>
    <scope>NUCLEOTIDE SEQUENCE [LARGE SCALE GENOMIC DNA]</scope>
    <source>
        <strain evidence="7 8">DSM 25241</strain>
    </source>
</reference>
<dbReference type="Gene3D" id="3.60.20.40">
    <property type="match status" value="1"/>
</dbReference>
<dbReference type="Pfam" id="PF01019">
    <property type="entry name" value="G_glu_transpept"/>
    <property type="match status" value="1"/>
</dbReference>
<dbReference type="EMBL" id="JACJVQ010000013">
    <property type="protein sequence ID" value="MBB6635510.1"/>
    <property type="molecule type" value="Genomic_DNA"/>
</dbReference>
<dbReference type="Proteomes" id="UP000535838">
    <property type="component" value="Unassembled WGS sequence"/>
</dbReference>
<keyword evidence="6 7" id="KW-0808">Transferase</keyword>
<name>A0A841T099_9BACL</name>
<evidence type="ECO:0000256" key="3">
    <source>
        <dbReference type="ARBA" id="ARBA00047417"/>
    </source>
</evidence>
<organism evidence="7 8">
    <name type="scientific">Cohnella thailandensis</name>
    <dbReference type="NCBI Taxonomy" id="557557"/>
    <lineage>
        <taxon>Bacteria</taxon>
        <taxon>Bacillati</taxon>
        <taxon>Bacillota</taxon>
        <taxon>Bacilli</taxon>
        <taxon>Bacillales</taxon>
        <taxon>Paenibacillaceae</taxon>
        <taxon>Cohnella</taxon>
    </lineage>
</organism>
<dbReference type="PANTHER" id="PTHR43881">
    <property type="entry name" value="GAMMA-GLUTAMYLTRANSPEPTIDASE (AFU_ORTHOLOGUE AFUA_4G13580)"/>
    <property type="match status" value="1"/>
</dbReference>
<proteinExistence type="inferred from homology"/>